<sequence length="140" mass="16601">MKCITYTKKKKKNGVTFTRRMIDDTIRYSVDIWLEKGSAEASRRLNEILKKYCVGESITTFIHQSKTSARISTQSYNYNNHKKKNKKDIKEAENRYRTKQFESFEKNAASQKPIKEIPASDFQSLFATVLLFFFFFFFVF</sequence>
<dbReference type="EMBL" id="ASPP01020506">
    <property type="protein sequence ID" value="ETO13602.1"/>
    <property type="molecule type" value="Genomic_DNA"/>
</dbReference>
<evidence type="ECO:0000313" key="2">
    <source>
        <dbReference type="EMBL" id="ETO13602.1"/>
    </source>
</evidence>
<reference evidence="2 3" key="1">
    <citation type="journal article" date="2013" name="Curr. Biol.">
        <title>The Genome of the Foraminiferan Reticulomyxa filosa.</title>
        <authorList>
            <person name="Glockner G."/>
            <person name="Hulsmann N."/>
            <person name="Schleicher M."/>
            <person name="Noegel A.A."/>
            <person name="Eichinger L."/>
            <person name="Gallinger C."/>
            <person name="Pawlowski J."/>
            <person name="Sierra R."/>
            <person name="Euteneuer U."/>
            <person name="Pillet L."/>
            <person name="Moustafa A."/>
            <person name="Platzer M."/>
            <person name="Groth M."/>
            <person name="Szafranski K."/>
            <person name="Schliwa M."/>
        </authorList>
    </citation>
    <scope>NUCLEOTIDE SEQUENCE [LARGE SCALE GENOMIC DNA]</scope>
</reference>
<organism evidence="2 3">
    <name type="scientific">Reticulomyxa filosa</name>
    <dbReference type="NCBI Taxonomy" id="46433"/>
    <lineage>
        <taxon>Eukaryota</taxon>
        <taxon>Sar</taxon>
        <taxon>Rhizaria</taxon>
        <taxon>Retaria</taxon>
        <taxon>Foraminifera</taxon>
        <taxon>Monothalamids</taxon>
        <taxon>Reticulomyxidae</taxon>
        <taxon>Reticulomyxa</taxon>
    </lineage>
</organism>
<dbReference type="Proteomes" id="UP000023152">
    <property type="component" value="Unassembled WGS sequence"/>
</dbReference>
<evidence type="ECO:0000313" key="3">
    <source>
        <dbReference type="Proteomes" id="UP000023152"/>
    </source>
</evidence>
<proteinExistence type="predicted"/>
<keyword evidence="3" id="KW-1185">Reference proteome</keyword>
<keyword evidence="1" id="KW-1133">Transmembrane helix</keyword>
<evidence type="ECO:0000256" key="1">
    <source>
        <dbReference type="SAM" id="Phobius"/>
    </source>
</evidence>
<name>X6MJI1_RETFI</name>
<dbReference type="AlphaFoldDB" id="X6MJI1"/>
<protein>
    <submittedName>
        <fullName evidence="2">Uncharacterized protein</fullName>
    </submittedName>
</protein>
<keyword evidence="1" id="KW-0812">Transmembrane</keyword>
<comment type="caution">
    <text evidence="2">The sequence shown here is derived from an EMBL/GenBank/DDBJ whole genome shotgun (WGS) entry which is preliminary data.</text>
</comment>
<feature type="transmembrane region" description="Helical" evidence="1">
    <location>
        <begin position="122"/>
        <end position="139"/>
    </location>
</feature>
<accession>X6MJI1</accession>
<gene>
    <name evidence="2" type="ORF">RFI_23769</name>
</gene>
<feature type="non-terminal residue" evidence="2">
    <location>
        <position position="140"/>
    </location>
</feature>
<keyword evidence="1" id="KW-0472">Membrane</keyword>